<dbReference type="GO" id="GO:0007165">
    <property type="term" value="P:signal transduction"/>
    <property type="evidence" value="ECO:0007669"/>
    <property type="project" value="InterPro"/>
</dbReference>
<keyword evidence="1" id="KW-0343">GTPase activation</keyword>
<feature type="region of interest" description="Disordered" evidence="2">
    <location>
        <begin position="1"/>
        <end position="38"/>
    </location>
</feature>
<feature type="compositionally biased region" description="Basic and acidic residues" evidence="2">
    <location>
        <begin position="409"/>
        <end position="427"/>
    </location>
</feature>
<feature type="domain" description="PH" evidence="3">
    <location>
        <begin position="42"/>
        <end position="134"/>
    </location>
</feature>
<organism evidence="4 5">
    <name type="scientific">Zingiber officinale</name>
    <name type="common">Ginger</name>
    <name type="synonym">Amomum zingiber</name>
    <dbReference type="NCBI Taxonomy" id="94328"/>
    <lineage>
        <taxon>Eukaryota</taxon>
        <taxon>Viridiplantae</taxon>
        <taxon>Streptophyta</taxon>
        <taxon>Embryophyta</taxon>
        <taxon>Tracheophyta</taxon>
        <taxon>Spermatophyta</taxon>
        <taxon>Magnoliopsida</taxon>
        <taxon>Liliopsida</taxon>
        <taxon>Zingiberales</taxon>
        <taxon>Zingiberaceae</taxon>
        <taxon>Zingiber</taxon>
    </lineage>
</organism>
<comment type="caution">
    <text evidence="4">The sequence shown here is derived from an EMBL/GenBank/DDBJ whole genome shotgun (WGS) entry which is preliminary data.</text>
</comment>
<dbReference type="InterPro" id="IPR011993">
    <property type="entry name" value="PH-like_dom_sf"/>
</dbReference>
<accession>A0A8J5HSC8</accession>
<evidence type="ECO:0000256" key="1">
    <source>
        <dbReference type="ARBA" id="ARBA00022468"/>
    </source>
</evidence>
<evidence type="ECO:0000313" key="4">
    <source>
        <dbReference type="EMBL" id="KAG6529995.1"/>
    </source>
</evidence>
<dbReference type="SUPFAM" id="SSF48350">
    <property type="entry name" value="GTPase activation domain, GAP"/>
    <property type="match status" value="1"/>
</dbReference>
<feature type="compositionally biased region" description="Polar residues" evidence="2">
    <location>
        <begin position="1"/>
        <end position="12"/>
    </location>
</feature>
<dbReference type="PROSITE" id="PS50003">
    <property type="entry name" value="PH_DOMAIN"/>
    <property type="match status" value="1"/>
</dbReference>
<protein>
    <recommendedName>
        <fullName evidence="3">PH domain-containing protein</fullName>
    </recommendedName>
</protein>
<name>A0A8J5HSC8_ZINOF</name>
<proteinExistence type="predicted"/>
<gene>
    <name evidence="4" type="ORF">ZIOFF_012212</name>
</gene>
<dbReference type="SUPFAM" id="SSF50729">
    <property type="entry name" value="PH domain-like"/>
    <property type="match status" value="1"/>
</dbReference>
<dbReference type="InterPro" id="IPR000198">
    <property type="entry name" value="RhoGAP_dom"/>
</dbReference>
<dbReference type="Pfam" id="PF00620">
    <property type="entry name" value="RhoGAP"/>
    <property type="match status" value="1"/>
</dbReference>
<dbReference type="PANTHER" id="PTHR46265:SF2">
    <property type="entry name" value="RHO GTPASE-ACTIVATING PROTEIN 7"/>
    <property type="match status" value="1"/>
</dbReference>
<dbReference type="Pfam" id="PF00169">
    <property type="entry name" value="PH"/>
    <property type="match status" value="1"/>
</dbReference>
<dbReference type="AlphaFoldDB" id="A0A8J5HSC8"/>
<feature type="region of interest" description="Disordered" evidence="2">
    <location>
        <begin position="354"/>
        <end position="427"/>
    </location>
</feature>
<sequence length="523" mass="57577">MASSNSSENVVQSKACGEGDTNVWTKSSEIPDKQPNKSPNCDVFKSGYLFISSKGIGWTSWKRRWFVLTEKSLVFYRADPATVPQKGNETNASLGGIDLNSSGSVVIKADKKLLTAETSEDLFEWKAALDNALAQAPSAALAMGQNGIFQNDTSESIEASDDPCTDPEPANSTVISKAFLLEFEDDDGNPSFLEKALRFIEEHGKVEFSSDEDAHVIGDCIKYVLRESPMFPVSASCCTALVDAYIKQAAARLRWPRDLAKAFAWLLQGRGFLKMMQTVAIHKSQNRMSLSALAACMAPLLLRPLLAGDCEFEDNFSMGGDGSLQLLKAAAAANHAQLIIIILLEEFDKIFDDDSSNDESVSSEVYSDSEDAEIEEDYSTDSDIPEDDESHDDYSNDDSTDNGNQEDDEHCRINDSPNHDIPDGVGNHDHLKNPVSNCFTVWKHVTSVCIFLFFLIKTKDVSYYQGTDPEPANSTVISKAFLLEFEDDDGNPSFLEKALRFIEEHGNSIFHVLLSGTSELVCH</sequence>
<dbReference type="SMART" id="SM00233">
    <property type="entry name" value="PH"/>
    <property type="match status" value="1"/>
</dbReference>
<evidence type="ECO:0000259" key="3">
    <source>
        <dbReference type="PROSITE" id="PS50003"/>
    </source>
</evidence>
<dbReference type="GO" id="GO:0005096">
    <property type="term" value="F:GTPase activator activity"/>
    <property type="evidence" value="ECO:0007669"/>
    <property type="project" value="UniProtKB-KW"/>
</dbReference>
<dbReference type="Gene3D" id="2.30.29.30">
    <property type="entry name" value="Pleckstrin-homology domain (PH domain)/Phosphotyrosine-binding domain (PTB)"/>
    <property type="match status" value="1"/>
</dbReference>
<feature type="compositionally biased region" description="Acidic residues" evidence="2">
    <location>
        <begin position="367"/>
        <end position="408"/>
    </location>
</feature>
<dbReference type="InterPro" id="IPR008936">
    <property type="entry name" value="Rho_GTPase_activation_prot"/>
</dbReference>
<dbReference type="Gene3D" id="1.10.555.10">
    <property type="entry name" value="Rho GTPase activation protein"/>
    <property type="match status" value="1"/>
</dbReference>
<keyword evidence="5" id="KW-1185">Reference proteome</keyword>
<dbReference type="Proteomes" id="UP000734854">
    <property type="component" value="Unassembled WGS sequence"/>
</dbReference>
<dbReference type="InterPro" id="IPR052799">
    <property type="entry name" value="Rho_GAP_Regulators"/>
</dbReference>
<evidence type="ECO:0000313" key="5">
    <source>
        <dbReference type="Proteomes" id="UP000734854"/>
    </source>
</evidence>
<dbReference type="PANTHER" id="PTHR46265">
    <property type="entry name" value="RHO GTPASE-ACTIVATING PROTEIN 7"/>
    <property type="match status" value="1"/>
</dbReference>
<dbReference type="InterPro" id="IPR001849">
    <property type="entry name" value="PH_domain"/>
</dbReference>
<reference evidence="4 5" key="1">
    <citation type="submission" date="2020-08" db="EMBL/GenBank/DDBJ databases">
        <title>Plant Genome Project.</title>
        <authorList>
            <person name="Zhang R.-G."/>
        </authorList>
    </citation>
    <scope>NUCLEOTIDE SEQUENCE [LARGE SCALE GENOMIC DNA]</scope>
    <source>
        <tissue evidence="4">Rhizome</tissue>
    </source>
</reference>
<dbReference type="EMBL" id="JACMSC010000003">
    <property type="protein sequence ID" value="KAG6529995.1"/>
    <property type="molecule type" value="Genomic_DNA"/>
</dbReference>
<evidence type="ECO:0000256" key="2">
    <source>
        <dbReference type="SAM" id="MobiDB-lite"/>
    </source>
</evidence>